<dbReference type="InterPro" id="IPR023302">
    <property type="entry name" value="Pept_S9A_N"/>
</dbReference>
<dbReference type="InterPro" id="IPR051543">
    <property type="entry name" value="Serine_Peptidase_S9A"/>
</dbReference>
<dbReference type="PROSITE" id="PS51257">
    <property type="entry name" value="PROKAR_LIPOPROTEIN"/>
    <property type="match status" value="1"/>
</dbReference>
<dbReference type="Pfam" id="PF00326">
    <property type="entry name" value="Peptidase_S9"/>
    <property type="match status" value="1"/>
</dbReference>
<proteinExistence type="inferred from homology"/>
<dbReference type="InterPro" id="IPR001375">
    <property type="entry name" value="Peptidase_S9_cat"/>
</dbReference>
<dbReference type="GO" id="GO:0004252">
    <property type="term" value="F:serine-type endopeptidase activity"/>
    <property type="evidence" value="ECO:0007669"/>
    <property type="project" value="InterPro"/>
</dbReference>
<keyword evidence="3" id="KW-0378">Hydrolase</keyword>
<evidence type="ECO:0000256" key="5">
    <source>
        <dbReference type="SAM" id="SignalP"/>
    </source>
</evidence>
<dbReference type="InterPro" id="IPR002470">
    <property type="entry name" value="Peptidase_S9A"/>
</dbReference>
<evidence type="ECO:0000256" key="4">
    <source>
        <dbReference type="ARBA" id="ARBA00022825"/>
    </source>
</evidence>
<comment type="caution">
    <text evidence="8">The sequence shown here is derived from an EMBL/GenBank/DDBJ whole genome shotgun (WGS) entry which is preliminary data.</text>
</comment>
<evidence type="ECO:0000256" key="3">
    <source>
        <dbReference type="ARBA" id="ARBA00022801"/>
    </source>
</evidence>
<accession>A0AAW8R4L1</accession>
<protein>
    <submittedName>
        <fullName evidence="8">S9 family peptidase</fullName>
    </submittedName>
</protein>
<evidence type="ECO:0000313" key="8">
    <source>
        <dbReference type="EMBL" id="MDT0584147.1"/>
    </source>
</evidence>
<keyword evidence="5" id="KW-0732">Signal</keyword>
<feature type="chain" id="PRO_5043914261" evidence="5">
    <location>
        <begin position="20"/>
        <end position="733"/>
    </location>
</feature>
<dbReference type="PANTHER" id="PTHR11757">
    <property type="entry name" value="PROTEASE FAMILY S9A OLIGOPEPTIDASE"/>
    <property type="match status" value="1"/>
</dbReference>
<dbReference type="Gene3D" id="3.40.50.1820">
    <property type="entry name" value="alpha/beta hydrolase"/>
    <property type="match status" value="1"/>
</dbReference>
<sequence length="733" mass="83363">MRFLKFGPIAMLAGMTLLAACTPSEEGSMEKQETKKATSPTFERLKELPIPAPTAKKVEYTAEYHGKTLSDPYNWLKDQGYPEVNDQPVIDYLNEENAYFNAFLEPKKALVDTIFEEFKGRTNDQDSSVPWVENGYEYKSFYKEGEEYRTYSRRKLDSDKEEVFMSVTELAKPHDYYTMGDWEISPNNQFLAYSYNTNGDERYKIVIKDLNTGELLSDELSDTNGDLVFGADNKTLVYGRLDDERWFTKSVNVHSLGTNSSEDKIIHTENDDGFFIQFDMSSSEEYLIIASGQSETVETFVVPANDLFATPTKLVSREQGFLNNVDHANGYFYIIANDTHVNSRMAKVSDADPSYDKWETVIAGSNDLYLKGMSVFKEFMVISFREKGIEKVTISDYKDSSHDIAFPENVFTISLGNNPEFSQDFVRLNYTSMITPNTVFDYHVGKKELQTKKVQEIPSGYDKSQYRTERIMAPSRDGIEVPVTLVYHKDFKKDGSQPMMLYGYGAYGSTVTPRFSTLRLSLLDRGFSYAIAHVRGSDMLGHQWYLDGKLDKRMNTFNDFVDVARHLISEDYVAEGNISISGRSAGGELMGAVVIQAPELWSSVNLGVPFVDVLNTMLDASLPLTPPEWSEWGNPIEDPVAFDYIKSYSPYDNIVARDYPPMLVTGGLNDPRVTYWEPAKWTAKMRELKTDNNLLVMRINMGAGHFSNSGRYGRLRDYAEEYAFTLLSHGIEE</sequence>
<evidence type="ECO:0000259" key="6">
    <source>
        <dbReference type="Pfam" id="PF00326"/>
    </source>
</evidence>
<dbReference type="Pfam" id="PF02897">
    <property type="entry name" value="Peptidase_S9_N"/>
    <property type="match status" value="1"/>
</dbReference>
<comment type="similarity">
    <text evidence="1">Belongs to the peptidase S9A family.</text>
</comment>
<feature type="domain" description="Peptidase S9 prolyl oligopeptidase catalytic" evidence="6">
    <location>
        <begin position="514"/>
        <end position="725"/>
    </location>
</feature>
<gene>
    <name evidence="8" type="ORF">RM544_16485</name>
</gene>
<dbReference type="GO" id="GO:0006508">
    <property type="term" value="P:proteolysis"/>
    <property type="evidence" value="ECO:0007669"/>
    <property type="project" value="UniProtKB-KW"/>
</dbReference>
<keyword evidence="2" id="KW-0645">Protease</keyword>
<reference evidence="8 9" key="1">
    <citation type="submission" date="2023-09" db="EMBL/GenBank/DDBJ databases">
        <authorList>
            <person name="Rey-Velasco X."/>
        </authorList>
    </citation>
    <scope>NUCLEOTIDE SEQUENCE [LARGE SCALE GENOMIC DNA]</scope>
    <source>
        <strain evidence="8 9">W409</strain>
    </source>
</reference>
<dbReference type="AlphaFoldDB" id="A0AAW8R4L1"/>
<dbReference type="RefSeq" id="WP_311362908.1">
    <property type="nucleotide sequence ID" value="NZ_JAVRIE010000007.1"/>
</dbReference>
<dbReference type="SUPFAM" id="SSF50993">
    <property type="entry name" value="Peptidase/esterase 'gauge' domain"/>
    <property type="match status" value="1"/>
</dbReference>
<name>A0AAW8R4L1_9ALTE</name>
<feature type="domain" description="Peptidase S9A N-terminal" evidence="7">
    <location>
        <begin position="53"/>
        <end position="454"/>
    </location>
</feature>
<evidence type="ECO:0000256" key="1">
    <source>
        <dbReference type="ARBA" id="ARBA00005228"/>
    </source>
</evidence>
<dbReference type="SUPFAM" id="SSF53474">
    <property type="entry name" value="alpha/beta-Hydrolases"/>
    <property type="match status" value="1"/>
</dbReference>
<evidence type="ECO:0000259" key="7">
    <source>
        <dbReference type="Pfam" id="PF02897"/>
    </source>
</evidence>
<dbReference type="PRINTS" id="PR00862">
    <property type="entry name" value="PROLIGOPTASE"/>
</dbReference>
<dbReference type="Gene3D" id="2.130.10.120">
    <property type="entry name" value="Prolyl oligopeptidase, N-terminal domain"/>
    <property type="match status" value="1"/>
</dbReference>
<keyword evidence="4" id="KW-0720">Serine protease</keyword>
<dbReference type="EMBL" id="JAVRIE010000007">
    <property type="protein sequence ID" value="MDT0584147.1"/>
    <property type="molecule type" value="Genomic_DNA"/>
</dbReference>
<keyword evidence="9" id="KW-1185">Reference proteome</keyword>
<dbReference type="InterPro" id="IPR029058">
    <property type="entry name" value="AB_hydrolase_fold"/>
</dbReference>
<evidence type="ECO:0000256" key="2">
    <source>
        <dbReference type="ARBA" id="ARBA00022670"/>
    </source>
</evidence>
<feature type="signal peptide" evidence="5">
    <location>
        <begin position="1"/>
        <end position="19"/>
    </location>
</feature>
<dbReference type="Proteomes" id="UP001249020">
    <property type="component" value="Unassembled WGS sequence"/>
</dbReference>
<organism evidence="8 9">
    <name type="scientific">Brumicola blandensis</name>
    <dbReference type="NCBI Taxonomy" id="3075611"/>
    <lineage>
        <taxon>Bacteria</taxon>
        <taxon>Pseudomonadati</taxon>
        <taxon>Pseudomonadota</taxon>
        <taxon>Gammaproteobacteria</taxon>
        <taxon>Alteromonadales</taxon>
        <taxon>Alteromonadaceae</taxon>
        <taxon>Brumicola</taxon>
    </lineage>
</organism>
<evidence type="ECO:0000313" key="9">
    <source>
        <dbReference type="Proteomes" id="UP001249020"/>
    </source>
</evidence>
<dbReference type="PANTHER" id="PTHR11757:SF19">
    <property type="entry name" value="PROLYL ENDOPEPTIDASE-LIKE"/>
    <property type="match status" value="1"/>
</dbReference>